<organism evidence="1">
    <name type="scientific">Lepeophtheirus salmonis</name>
    <name type="common">Salmon louse</name>
    <name type="synonym">Caligus salmonis</name>
    <dbReference type="NCBI Taxonomy" id="72036"/>
    <lineage>
        <taxon>Eukaryota</taxon>
        <taxon>Metazoa</taxon>
        <taxon>Ecdysozoa</taxon>
        <taxon>Arthropoda</taxon>
        <taxon>Crustacea</taxon>
        <taxon>Multicrustacea</taxon>
        <taxon>Hexanauplia</taxon>
        <taxon>Copepoda</taxon>
        <taxon>Siphonostomatoida</taxon>
        <taxon>Caligidae</taxon>
        <taxon>Lepeophtheirus</taxon>
    </lineage>
</organism>
<accession>A0A0K2UZ53</accession>
<dbReference type="EMBL" id="HACA01025635">
    <property type="protein sequence ID" value="CDW42996.1"/>
    <property type="molecule type" value="Transcribed_RNA"/>
</dbReference>
<protein>
    <submittedName>
        <fullName evidence="1">Uncharacterized protein</fullName>
    </submittedName>
</protein>
<feature type="non-terminal residue" evidence="1">
    <location>
        <position position="72"/>
    </location>
</feature>
<feature type="non-terminal residue" evidence="1">
    <location>
        <position position="1"/>
    </location>
</feature>
<sequence length="72" mass="8897">YNKIILYKNKYRFCCHSYLVPNDIWLEKLLSWDIICNVEENISIANLEHRLVIAWEKGYYSPKYYIKYILKF</sequence>
<name>A0A0K2UZ53_LEPSM</name>
<evidence type="ECO:0000313" key="1">
    <source>
        <dbReference type="EMBL" id="CDW42996.1"/>
    </source>
</evidence>
<dbReference type="AlphaFoldDB" id="A0A0K2UZ53"/>
<reference evidence="1" key="1">
    <citation type="submission" date="2014-05" db="EMBL/GenBank/DDBJ databases">
        <authorList>
            <person name="Chronopoulou M."/>
        </authorList>
    </citation>
    <scope>NUCLEOTIDE SEQUENCE</scope>
    <source>
        <tissue evidence="1">Whole organism</tissue>
    </source>
</reference>
<proteinExistence type="predicted"/>